<keyword evidence="4" id="KW-1185">Reference proteome</keyword>
<protein>
    <submittedName>
        <fullName evidence="3">Uncharacterized protein</fullName>
    </submittedName>
</protein>
<proteinExistence type="predicted"/>
<sequence>MTGVHMAGWLFADLLLVMVVVLLGGETTDGAEPRPPCAAASPSCIPSPSEPTHPGPSTSAPASPPPSGGLDPHTRSITVRTNPEAFMGGSARAAASVRRQVARQTRKFRGKRAAFVMVFGNAGRLPGGAVDTGTSTAFAEAVARLLPSAAPEFFPQYHKEIIRGYHNTDPGIPSGTAEIELFFLLH</sequence>
<name>A0A918IBU1_9ACTN</name>
<evidence type="ECO:0000313" key="3">
    <source>
        <dbReference type="EMBL" id="GGU99043.1"/>
    </source>
</evidence>
<accession>A0A918IBU1</accession>
<keyword evidence="2" id="KW-1133">Transmembrane helix</keyword>
<dbReference type="EMBL" id="BMTD01000008">
    <property type="protein sequence ID" value="GGU99043.1"/>
    <property type="molecule type" value="Genomic_DNA"/>
</dbReference>
<feature type="compositionally biased region" description="Low complexity" evidence="1">
    <location>
        <begin position="37"/>
        <end position="47"/>
    </location>
</feature>
<feature type="transmembrane region" description="Helical" evidence="2">
    <location>
        <begin position="6"/>
        <end position="25"/>
    </location>
</feature>
<keyword evidence="2" id="KW-0812">Transmembrane</keyword>
<organism evidence="3 4">
    <name type="scientific">Streptomyces filipinensis</name>
    <dbReference type="NCBI Taxonomy" id="66887"/>
    <lineage>
        <taxon>Bacteria</taxon>
        <taxon>Bacillati</taxon>
        <taxon>Actinomycetota</taxon>
        <taxon>Actinomycetes</taxon>
        <taxon>Kitasatosporales</taxon>
        <taxon>Streptomycetaceae</taxon>
        <taxon>Streptomyces</taxon>
    </lineage>
</organism>
<dbReference type="Proteomes" id="UP000618795">
    <property type="component" value="Unassembled WGS sequence"/>
</dbReference>
<reference evidence="3" key="1">
    <citation type="journal article" date="2014" name="Int. J. Syst. Evol. Microbiol.">
        <title>Complete genome sequence of Corynebacterium casei LMG S-19264T (=DSM 44701T), isolated from a smear-ripened cheese.</title>
        <authorList>
            <consortium name="US DOE Joint Genome Institute (JGI-PGF)"/>
            <person name="Walter F."/>
            <person name="Albersmeier A."/>
            <person name="Kalinowski J."/>
            <person name="Ruckert C."/>
        </authorList>
    </citation>
    <scope>NUCLEOTIDE SEQUENCE</scope>
    <source>
        <strain evidence="3">JCM 4369</strain>
    </source>
</reference>
<comment type="caution">
    <text evidence="3">The sequence shown here is derived from an EMBL/GenBank/DDBJ whole genome shotgun (WGS) entry which is preliminary data.</text>
</comment>
<evidence type="ECO:0000256" key="1">
    <source>
        <dbReference type="SAM" id="MobiDB-lite"/>
    </source>
</evidence>
<evidence type="ECO:0000256" key="2">
    <source>
        <dbReference type="SAM" id="Phobius"/>
    </source>
</evidence>
<reference evidence="3" key="2">
    <citation type="submission" date="2020-09" db="EMBL/GenBank/DDBJ databases">
        <authorList>
            <person name="Sun Q."/>
            <person name="Ohkuma M."/>
        </authorList>
    </citation>
    <scope>NUCLEOTIDE SEQUENCE</scope>
    <source>
        <strain evidence="3">JCM 4369</strain>
    </source>
</reference>
<gene>
    <name evidence="3" type="ORF">GCM10010260_39040</name>
</gene>
<dbReference type="AlphaFoldDB" id="A0A918IBU1"/>
<keyword evidence="2" id="KW-0472">Membrane</keyword>
<feature type="region of interest" description="Disordered" evidence="1">
    <location>
        <begin position="29"/>
        <end position="76"/>
    </location>
</feature>
<evidence type="ECO:0000313" key="4">
    <source>
        <dbReference type="Proteomes" id="UP000618795"/>
    </source>
</evidence>